<dbReference type="Proteomes" id="UP000001699">
    <property type="component" value="Unassembled WGS sequence"/>
</dbReference>
<organism evidence="2 3">
    <name type="scientific">Aspergillus fumigatus (strain CBS 144.89 / FGSC A1163 / CEA10)</name>
    <name type="common">Neosartorya fumigata</name>
    <dbReference type="NCBI Taxonomy" id="451804"/>
    <lineage>
        <taxon>Eukaryota</taxon>
        <taxon>Fungi</taxon>
        <taxon>Dikarya</taxon>
        <taxon>Ascomycota</taxon>
        <taxon>Pezizomycotina</taxon>
        <taxon>Eurotiomycetes</taxon>
        <taxon>Eurotiomycetidae</taxon>
        <taxon>Eurotiales</taxon>
        <taxon>Aspergillaceae</taxon>
        <taxon>Aspergillus</taxon>
        <taxon>Aspergillus subgen. Fumigati</taxon>
    </lineage>
</organism>
<evidence type="ECO:0000256" key="1">
    <source>
        <dbReference type="SAM" id="MobiDB-lite"/>
    </source>
</evidence>
<name>B0XZZ1_ASPFC</name>
<keyword evidence="3" id="KW-1185">Reference proteome</keyword>
<reference evidence="2 3" key="1">
    <citation type="journal article" date="2008" name="PLoS Genet.">
        <title>Genomic islands in the pathogenic filamentous fungus Aspergillus fumigatus.</title>
        <authorList>
            <person name="Fedorova N.D."/>
            <person name="Khaldi N."/>
            <person name="Joardar V.S."/>
            <person name="Maiti R."/>
            <person name="Amedeo P."/>
            <person name="Anderson M.J."/>
            <person name="Crabtree J."/>
            <person name="Silva J.C."/>
            <person name="Badger J.H."/>
            <person name="Albarraq A."/>
            <person name="Angiuoli S."/>
            <person name="Bussey H."/>
            <person name="Bowyer P."/>
            <person name="Cotty P.J."/>
            <person name="Dyer P.S."/>
            <person name="Egan A."/>
            <person name="Galens K."/>
            <person name="Fraser-Liggett C.M."/>
            <person name="Haas B.J."/>
            <person name="Inman J.M."/>
            <person name="Kent R."/>
            <person name="Lemieux S."/>
            <person name="Malavazi I."/>
            <person name="Orvis J."/>
            <person name="Roemer T."/>
            <person name="Ronning C.M."/>
            <person name="Sundaram J.P."/>
            <person name="Sutton G."/>
            <person name="Turner G."/>
            <person name="Venter J.C."/>
            <person name="White O.R."/>
            <person name="Whitty B.R."/>
            <person name="Youngman P."/>
            <person name="Wolfe K.H."/>
            <person name="Goldman G.H."/>
            <person name="Wortman J.R."/>
            <person name="Jiang B."/>
            <person name="Denning D.W."/>
            <person name="Nierman W.C."/>
        </authorList>
    </citation>
    <scope>NUCLEOTIDE SEQUENCE [LARGE SCALE GENOMIC DNA]</scope>
    <source>
        <strain evidence="3">CBS 144.89 / FGSC A1163 / CEA10</strain>
    </source>
</reference>
<sequence>MVYSEQVGAEEKRRKLKEEKLFRSLRRRGRRRTFLRPEAPAPAPQGSDQSTSRISFNMEILQC</sequence>
<dbReference type="VEuPathDB" id="FungiDB:AFUB_034870"/>
<dbReference type="AlphaFoldDB" id="B0XZZ1"/>
<gene>
    <name evidence="2" type="ORF">AFUB_034870</name>
</gene>
<evidence type="ECO:0000313" key="2">
    <source>
        <dbReference type="EMBL" id="EDP52323.1"/>
    </source>
</evidence>
<evidence type="ECO:0000313" key="3">
    <source>
        <dbReference type="Proteomes" id="UP000001699"/>
    </source>
</evidence>
<accession>B0XZZ1</accession>
<feature type="region of interest" description="Disordered" evidence="1">
    <location>
        <begin position="29"/>
        <end position="54"/>
    </location>
</feature>
<dbReference type="HOGENOM" id="CLU_2885368_0_0_1"/>
<dbReference type="EMBL" id="DS499596">
    <property type="protein sequence ID" value="EDP52323.1"/>
    <property type="molecule type" value="Genomic_DNA"/>
</dbReference>
<protein>
    <submittedName>
        <fullName evidence="2">Uncharacterized protein</fullName>
    </submittedName>
</protein>
<proteinExistence type="predicted"/>